<evidence type="ECO:0000313" key="3">
    <source>
        <dbReference type="EMBL" id="GII55666.1"/>
    </source>
</evidence>
<dbReference type="PROSITE" id="PS50231">
    <property type="entry name" value="RICIN_B_LECTIN"/>
    <property type="match status" value="1"/>
</dbReference>
<reference evidence="3" key="1">
    <citation type="submission" date="2021-01" db="EMBL/GenBank/DDBJ databases">
        <title>Whole genome shotgun sequence of Planotetraspora thailandica NBRC 104271.</title>
        <authorList>
            <person name="Komaki H."/>
            <person name="Tamura T."/>
        </authorList>
    </citation>
    <scope>NUCLEOTIDE SEQUENCE</scope>
    <source>
        <strain evidence="3">NBRC 104271</strain>
    </source>
</reference>
<dbReference type="InterPro" id="IPR000772">
    <property type="entry name" value="Ricin_B_lectin"/>
</dbReference>
<feature type="signal peptide" evidence="1">
    <location>
        <begin position="1"/>
        <end position="35"/>
    </location>
</feature>
<feature type="domain" description="Ricin B lectin" evidence="2">
    <location>
        <begin position="75"/>
        <end position="160"/>
    </location>
</feature>
<keyword evidence="1" id="KW-0732">Signal</keyword>
<dbReference type="CDD" id="cd00161">
    <property type="entry name" value="beta-trefoil_Ricin-like"/>
    <property type="match status" value="1"/>
</dbReference>
<organism evidence="3 4">
    <name type="scientific">Planotetraspora thailandica</name>
    <dbReference type="NCBI Taxonomy" id="487172"/>
    <lineage>
        <taxon>Bacteria</taxon>
        <taxon>Bacillati</taxon>
        <taxon>Actinomycetota</taxon>
        <taxon>Actinomycetes</taxon>
        <taxon>Streptosporangiales</taxon>
        <taxon>Streptosporangiaceae</taxon>
        <taxon>Planotetraspora</taxon>
    </lineage>
</organism>
<sequence length="175" mass="18500">MSRIPLTLKKITMTLAVGALAAAGLLAVSPGAAQAASGFTARLAPISNQLMFLDVSGGSTSDGAKIIQWTLSGSNQGWYFKPVGDNYQIVNVKSGKCITSDGVAGDQLYQWVCTSDTSQLWSTGLTPSDLHVHSIRNVKSGLYMDVSGGSTSRGAAIDTWYWNGGEHQYFAGLVY</sequence>
<dbReference type="SUPFAM" id="SSF50370">
    <property type="entry name" value="Ricin B-like lectins"/>
    <property type="match status" value="1"/>
</dbReference>
<dbReference type="RefSeq" id="WP_203945856.1">
    <property type="nucleotide sequence ID" value="NZ_BOOR01000028.1"/>
</dbReference>
<feature type="chain" id="PRO_5035184299" description="Ricin B lectin domain-containing protein" evidence="1">
    <location>
        <begin position="36"/>
        <end position="175"/>
    </location>
</feature>
<dbReference type="Gene3D" id="2.80.10.50">
    <property type="match status" value="2"/>
</dbReference>
<name>A0A8J3V666_9ACTN</name>
<dbReference type="Pfam" id="PF14200">
    <property type="entry name" value="RicinB_lectin_2"/>
    <property type="match status" value="1"/>
</dbReference>
<evidence type="ECO:0000313" key="4">
    <source>
        <dbReference type="Proteomes" id="UP000605992"/>
    </source>
</evidence>
<dbReference type="EMBL" id="BOOR01000028">
    <property type="protein sequence ID" value="GII55666.1"/>
    <property type="molecule type" value="Genomic_DNA"/>
</dbReference>
<comment type="caution">
    <text evidence="3">The sequence shown here is derived from an EMBL/GenBank/DDBJ whole genome shotgun (WGS) entry which is preliminary data.</text>
</comment>
<dbReference type="Proteomes" id="UP000605992">
    <property type="component" value="Unassembled WGS sequence"/>
</dbReference>
<accession>A0A8J3V666</accession>
<evidence type="ECO:0000256" key="1">
    <source>
        <dbReference type="SAM" id="SignalP"/>
    </source>
</evidence>
<keyword evidence="4" id="KW-1185">Reference proteome</keyword>
<dbReference type="AlphaFoldDB" id="A0A8J3V666"/>
<dbReference type="InterPro" id="IPR035992">
    <property type="entry name" value="Ricin_B-like_lectins"/>
</dbReference>
<proteinExistence type="predicted"/>
<evidence type="ECO:0000259" key="2">
    <source>
        <dbReference type="Pfam" id="PF14200"/>
    </source>
</evidence>
<gene>
    <name evidence="3" type="ORF">Pth03_40550</name>
</gene>
<protein>
    <recommendedName>
        <fullName evidence="2">Ricin B lectin domain-containing protein</fullName>
    </recommendedName>
</protein>